<dbReference type="GO" id="GO:0016853">
    <property type="term" value="F:isomerase activity"/>
    <property type="evidence" value="ECO:0007669"/>
    <property type="project" value="UniProtKB-ARBA"/>
</dbReference>
<dbReference type="PANTHER" id="PTHR42796:SF4">
    <property type="entry name" value="FUMARYLACETOACETATE HYDROLASE DOMAIN-CONTAINING PROTEIN 2A"/>
    <property type="match status" value="1"/>
</dbReference>
<dbReference type="STRING" id="665118.SAMN02983003_2104"/>
<evidence type="ECO:0000313" key="5">
    <source>
        <dbReference type="Proteomes" id="UP000183447"/>
    </source>
</evidence>
<sequence>MKLTMFTTGGAAKLGVIRDDHVVEVGPLFPDAPTDLMSLILAGPSVQSQVAALAEAPQGVPLSSVTLSLLIPRPGKILCLGLNYVEHAREGGSEVPDYPAVFSRLPSSMLPANAPILKTALSDEIDFEAELLVILGSGGKNIAEDEALSHVFGYTAFNDVSVRDYQRLTSQWTVGKNFDATGPYGPVVVTADELPAGGRDLRLCSRLNGKVMQDASTSDMVFSVARTISILSQAMTLEAGDLIATGTPSGVGASRRPQVFLRDGDVIEVEIEGIGTLSNPVVAEARA</sequence>
<dbReference type="Pfam" id="PF01557">
    <property type="entry name" value="FAA_hydrolase"/>
    <property type="match status" value="1"/>
</dbReference>
<gene>
    <name evidence="4" type="ORF">SAMN02983003_2104</name>
</gene>
<keyword evidence="5" id="KW-1185">Reference proteome</keyword>
<dbReference type="InterPro" id="IPR011234">
    <property type="entry name" value="Fumarylacetoacetase-like_C"/>
</dbReference>
<dbReference type="SUPFAM" id="SSF56529">
    <property type="entry name" value="FAH"/>
    <property type="match status" value="1"/>
</dbReference>
<evidence type="ECO:0000313" key="4">
    <source>
        <dbReference type="EMBL" id="SFZ84593.1"/>
    </source>
</evidence>
<evidence type="ECO:0000259" key="3">
    <source>
        <dbReference type="Pfam" id="PF01557"/>
    </source>
</evidence>
<dbReference type="RefSeq" id="WP_072342439.1">
    <property type="nucleotide sequence ID" value="NZ_FPKU01000002.1"/>
</dbReference>
<dbReference type="InterPro" id="IPR051121">
    <property type="entry name" value="FAH"/>
</dbReference>
<keyword evidence="2" id="KW-0479">Metal-binding</keyword>
<dbReference type="Gene3D" id="3.90.850.10">
    <property type="entry name" value="Fumarylacetoacetase-like, C-terminal domain"/>
    <property type="match status" value="1"/>
</dbReference>
<feature type="domain" description="Fumarylacetoacetase-like C-terminal" evidence="3">
    <location>
        <begin position="76"/>
        <end position="282"/>
    </location>
</feature>
<reference evidence="4 5" key="1">
    <citation type="submission" date="2016-11" db="EMBL/GenBank/DDBJ databases">
        <authorList>
            <person name="Jaros S."/>
            <person name="Januszkiewicz K."/>
            <person name="Wedrychowicz H."/>
        </authorList>
    </citation>
    <scope>NUCLEOTIDE SEQUENCE [LARGE SCALE GENOMIC DNA]</scope>
    <source>
        <strain evidence="4 5">ATCC 23634</strain>
    </source>
</reference>
<dbReference type="Proteomes" id="UP000183447">
    <property type="component" value="Unassembled WGS sequence"/>
</dbReference>
<protein>
    <submittedName>
        <fullName evidence="4">2-keto-4-pentenoate hydratase/2-oxohepta-3-ene-1,7-dioic acid hydratase (Catechol pathway)</fullName>
    </submittedName>
</protein>
<comment type="similarity">
    <text evidence="1">Belongs to the FAH family.</text>
</comment>
<organism evidence="4 5">
    <name type="scientific">Devosia enhydra</name>
    <dbReference type="NCBI Taxonomy" id="665118"/>
    <lineage>
        <taxon>Bacteria</taxon>
        <taxon>Pseudomonadati</taxon>
        <taxon>Pseudomonadota</taxon>
        <taxon>Alphaproteobacteria</taxon>
        <taxon>Hyphomicrobiales</taxon>
        <taxon>Devosiaceae</taxon>
        <taxon>Devosia</taxon>
    </lineage>
</organism>
<accession>A0A1K2HYE9</accession>
<dbReference type="GO" id="GO:0046872">
    <property type="term" value="F:metal ion binding"/>
    <property type="evidence" value="ECO:0007669"/>
    <property type="project" value="UniProtKB-KW"/>
</dbReference>
<dbReference type="FunFam" id="3.90.850.10:FF:000002">
    <property type="entry name" value="2-hydroxyhepta-2,4-diene-1,7-dioate isomerase"/>
    <property type="match status" value="1"/>
</dbReference>
<dbReference type="InterPro" id="IPR036663">
    <property type="entry name" value="Fumarylacetoacetase_C_sf"/>
</dbReference>
<evidence type="ECO:0000256" key="2">
    <source>
        <dbReference type="ARBA" id="ARBA00022723"/>
    </source>
</evidence>
<name>A0A1K2HYE9_9HYPH</name>
<dbReference type="AlphaFoldDB" id="A0A1K2HYE9"/>
<dbReference type="PANTHER" id="PTHR42796">
    <property type="entry name" value="FUMARYLACETOACETATE HYDROLASE DOMAIN-CONTAINING PROTEIN 2A-RELATED"/>
    <property type="match status" value="1"/>
</dbReference>
<dbReference type="GO" id="GO:0019752">
    <property type="term" value="P:carboxylic acid metabolic process"/>
    <property type="evidence" value="ECO:0007669"/>
    <property type="project" value="UniProtKB-ARBA"/>
</dbReference>
<evidence type="ECO:0000256" key="1">
    <source>
        <dbReference type="ARBA" id="ARBA00010211"/>
    </source>
</evidence>
<proteinExistence type="inferred from homology"/>
<dbReference type="EMBL" id="FPKU01000002">
    <property type="protein sequence ID" value="SFZ84593.1"/>
    <property type="molecule type" value="Genomic_DNA"/>
</dbReference>